<evidence type="ECO:0000313" key="2">
    <source>
        <dbReference type="Proteomes" id="UP000325313"/>
    </source>
</evidence>
<name>A0A5B0QRM1_PUCGR</name>
<organism evidence="1 2">
    <name type="scientific">Puccinia graminis f. sp. tritici</name>
    <dbReference type="NCBI Taxonomy" id="56615"/>
    <lineage>
        <taxon>Eukaryota</taxon>
        <taxon>Fungi</taxon>
        <taxon>Dikarya</taxon>
        <taxon>Basidiomycota</taxon>
        <taxon>Pucciniomycotina</taxon>
        <taxon>Pucciniomycetes</taxon>
        <taxon>Pucciniales</taxon>
        <taxon>Pucciniaceae</taxon>
        <taxon>Puccinia</taxon>
    </lineage>
</organism>
<reference evidence="1 2" key="1">
    <citation type="submission" date="2019-05" db="EMBL/GenBank/DDBJ databases">
        <title>Emergence of the Ug99 lineage of the wheat stem rust pathogen through somatic hybridization.</title>
        <authorList>
            <person name="Li F."/>
            <person name="Upadhyaya N.M."/>
            <person name="Sperschneider J."/>
            <person name="Matny O."/>
            <person name="Nguyen-Phuc H."/>
            <person name="Mago R."/>
            <person name="Raley C."/>
            <person name="Miller M.E."/>
            <person name="Silverstein K.A.T."/>
            <person name="Henningsen E."/>
            <person name="Hirsch C.D."/>
            <person name="Visser B."/>
            <person name="Pretorius Z.A."/>
            <person name="Steffenson B.J."/>
            <person name="Schwessinger B."/>
            <person name="Dodds P.N."/>
            <person name="Figueroa M."/>
        </authorList>
    </citation>
    <scope>NUCLEOTIDE SEQUENCE [LARGE SCALE GENOMIC DNA]</scope>
    <source>
        <strain evidence="1 2">Ug99</strain>
    </source>
</reference>
<proteinExistence type="predicted"/>
<dbReference type="AlphaFoldDB" id="A0A5B0QRM1"/>
<protein>
    <submittedName>
        <fullName evidence="1">Uncharacterized protein</fullName>
    </submittedName>
</protein>
<gene>
    <name evidence="1" type="ORF">PGTUg99_021547</name>
</gene>
<comment type="caution">
    <text evidence="1">The sequence shown here is derived from an EMBL/GenBank/DDBJ whole genome shotgun (WGS) entry which is preliminary data.</text>
</comment>
<sequence length="66" mass="7356">MESSNYVFPQERSHRSGLLDELLAFAGLNPVVLSLKKNLIVPRSSPILLSATLSTRLNSLHRQKPN</sequence>
<dbReference type="EMBL" id="VDEP01000271">
    <property type="protein sequence ID" value="KAA1115917.1"/>
    <property type="molecule type" value="Genomic_DNA"/>
</dbReference>
<accession>A0A5B0QRM1</accession>
<evidence type="ECO:0000313" key="1">
    <source>
        <dbReference type="EMBL" id="KAA1115917.1"/>
    </source>
</evidence>
<dbReference type="Proteomes" id="UP000325313">
    <property type="component" value="Unassembled WGS sequence"/>
</dbReference>